<dbReference type="GO" id="GO:0008374">
    <property type="term" value="F:O-acyltransferase activity"/>
    <property type="evidence" value="ECO:0007669"/>
    <property type="project" value="InterPro"/>
</dbReference>
<dbReference type="GO" id="GO:0006629">
    <property type="term" value="P:lipid metabolic process"/>
    <property type="evidence" value="ECO:0007669"/>
    <property type="project" value="InterPro"/>
</dbReference>
<evidence type="ECO:0000256" key="1">
    <source>
        <dbReference type="ARBA" id="ARBA00004141"/>
    </source>
</evidence>
<keyword evidence="11" id="KW-1185">Reference proteome</keyword>
<feature type="transmembrane region" description="Helical" evidence="8">
    <location>
        <begin position="240"/>
        <end position="268"/>
    </location>
</feature>
<organism evidence="10 11">
    <name type="scientific">Polyporus arcularius HHB13444</name>
    <dbReference type="NCBI Taxonomy" id="1314778"/>
    <lineage>
        <taxon>Eukaryota</taxon>
        <taxon>Fungi</taxon>
        <taxon>Dikarya</taxon>
        <taxon>Basidiomycota</taxon>
        <taxon>Agaricomycotina</taxon>
        <taxon>Agaricomycetes</taxon>
        <taxon>Polyporales</taxon>
        <taxon>Polyporaceae</taxon>
        <taxon>Polyporus</taxon>
    </lineage>
</organism>
<evidence type="ECO:0000313" key="11">
    <source>
        <dbReference type="Proteomes" id="UP000308197"/>
    </source>
</evidence>
<reference evidence="10 11" key="1">
    <citation type="journal article" date="2019" name="Nat. Ecol. Evol.">
        <title>Megaphylogeny resolves global patterns of mushroom evolution.</title>
        <authorList>
            <person name="Varga T."/>
            <person name="Krizsan K."/>
            <person name="Foldi C."/>
            <person name="Dima B."/>
            <person name="Sanchez-Garcia M."/>
            <person name="Sanchez-Ramirez S."/>
            <person name="Szollosi G.J."/>
            <person name="Szarkandi J.G."/>
            <person name="Papp V."/>
            <person name="Albert L."/>
            <person name="Andreopoulos W."/>
            <person name="Angelini C."/>
            <person name="Antonin V."/>
            <person name="Barry K.W."/>
            <person name="Bougher N.L."/>
            <person name="Buchanan P."/>
            <person name="Buyck B."/>
            <person name="Bense V."/>
            <person name="Catcheside P."/>
            <person name="Chovatia M."/>
            <person name="Cooper J."/>
            <person name="Damon W."/>
            <person name="Desjardin D."/>
            <person name="Finy P."/>
            <person name="Geml J."/>
            <person name="Haridas S."/>
            <person name="Hughes K."/>
            <person name="Justo A."/>
            <person name="Karasinski D."/>
            <person name="Kautmanova I."/>
            <person name="Kiss B."/>
            <person name="Kocsube S."/>
            <person name="Kotiranta H."/>
            <person name="LaButti K.M."/>
            <person name="Lechner B.E."/>
            <person name="Liimatainen K."/>
            <person name="Lipzen A."/>
            <person name="Lukacs Z."/>
            <person name="Mihaltcheva S."/>
            <person name="Morgado L.N."/>
            <person name="Niskanen T."/>
            <person name="Noordeloos M.E."/>
            <person name="Ohm R.A."/>
            <person name="Ortiz-Santana B."/>
            <person name="Ovrebo C."/>
            <person name="Racz N."/>
            <person name="Riley R."/>
            <person name="Savchenko A."/>
            <person name="Shiryaev A."/>
            <person name="Soop K."/>
            <person name="Spirin V."/>
            <person name="Szebenyi C."/>
            <person name="Tomsovsky M."/>
            <person name="Tulloss R.E."/>
            <person name="Uehling J."/>
            <person name="Grigoriev I.V."/>
            <person name="Vagvolgyi C."/>
            <person name="Papp T."/>
            <person name="Martin F.M."/>
            <person name="Miettinen O."/>
            <person name="Hibbett D.S."/>
            <person name="Nagy L.G."/>
        </authorList>
    </citation>
    <scope>NUCLEOTIDE SEQUENCE [LARGE SCALE GENOMIC DNA]</scope>
    <source>
        <strain evidence="10 11">HHB13444</strain>
    </source>
</reference>
<dbReference type="GO" id="GO:0016020">
    <property type="term" value="C:membrane"/>
    <property type="evidence" value="ECO:0007669"/>
    <property type="project" value="UniProtKB-SubCell"/>
</dbReference>
<gene>
    <name evidence="10" type="ORF">K466DRAFT_557594</name>
</gene>
<dbReference type="PANTHER" id="PTHR31595">
    <property type="entry name" value="LONG-CHAIN-ALCOHOL O-FATTY-ACYLTRANSFERASE 3-RELATED"/>
    <property type="match status" value="1"/>
</dbReference>
<evidence type="ECO:0000256" key="5">
    <source>
        <dbReference type="ARBA" id="ARBA00022692"/>
    </source>
</evidence>
<keyword evidence="7 8" id="KW-0472">Membrane</keyword>
<evidence type="ECO:0000313" key="10">
    <source>
        <dbReference type="EMBL" id="TFK81691.1"/>
    </source>
</evidence>
<evidence type="ECO:0000256" key="7">
    <source>
        <dbReference type="ARBA" id="ARBA00023136"/>
    </source>
</evidence>
<evidence type="ECO:0000256" key="8">
    <source>
        <dbReference type="SAM" id="Phobius"/>
    </source>
</evidence>
<evidence type="ECO:0000256" key="6">
    <source>
        <dbReference type="ARBA" id="ARBA00022989"/>
    </source>
</evidence>
<dbReference type="InterPro" id="IPR044851">
    <property type="entry name" value="Wax_synthase"/>
</dbReference>
<evidence type="ECO:0000259" key="9">
    <source>
        <dbReference type="Pfam" id="PF13813"/>
    </source>
</evidence>
<evidence type="ECO:0000256" key="3">
    <source>
        <dbReference type="ARBA" id="ARBA00007282"/>
    </source>
</evidence>
<feature type="transmembrane region" description="Helical" evidence="8">
    <location>
        <begin position="20"/>
        <end position="41"/>
    </location>
</feature>
<dbReference type="Pfam" id="PF13813">
    <property type="entry name" value="MBOAT_2"/>
    <property type="match status" value="1"/>
</dbReference>
<dbReference type="Proteomes" id="UP000308197">
    <property type="component" value="Unassembled WGS sequence"/>
</dbReference>
<evidence type="ECO:0000256" key="4">
    <source>
        <dbReference type="ARBA" id="ARBA00022679"/>
    </source>
</evidence>
<keyword evidence="5 8" id="KW-0812">Transmembrane</keyword>
<proteinExistence type="inferred from homology"/>
<dbReference type="EMBL" id="ML211571">
    <property type="protein sequence ID" value="TFK81691.1"/>
    <property type="molecule type" value="Genomic_DNA"/>
</dbReference>
<dbReference type="InterPro" id="IPR032805">
    <property type="entry name" value="Wax_synthase_dom"/>
</dbReference>
<keyword evidence="6 8" id="KW-1133">Transmembrane helix</keyword>
<evidence type="ECO:0000256" key="2">
    <source>
        <dbReference type="ARBA" id="ARBA00005179"/>
    </source>
</evidence>
<dbReference type="AlphaFoldDB" id="A0A5C3NWM2"/>
<accession>A0A5C3NWM2</accession>
<name>A0A5C3NWM2_9APHY</name>
<feature type="transmembrane region" description="Helical" evidence="8">
    <location>
        <begin position="78"/>
        <end position="99"/>
    </location>
</feature>
<protein>
    <recommendedName>
        <fullName evidence="9">Wax synthase domain-containing protein</fullName>
    </recommendedName>
</protein>
<dbReference type="STRING" id="1314778.A0A5C3NWM2"/>
<keyword evidence="4" id="KW-0808">Transferase</keyword>
<comment type="similarity">
    <text evidence="3">Belongs to the wax synthase family.</text>
</comment>
<dbReference type="InParanoid" id="A0A5C3NWM2"/>
<feature type="transmembrane region" description="Helical" evidence="8">
    <location>
        <begin position="314"/>
        <end position="332"/>
    </location>
</feature>
<dbReference type="PANTHER" id="PTHR31595:SF57">
    <property type="entry name" value="OS04G0481900 PROTEIN"/>
    <property type="match status" value="1"/>
</dbReference>
<comment type="subcellular location">
    <subcellularLocation>
        <location evidence="1">Membrane</location>
        <topology evidence="1">Multi-pass membrane protein</topology>
    </subcellularLocation>
</comment>
<feature type="domain" description="Wax synthase" evidence="9">
    <location>
        <begin position="275"/>
        <end position="352"/>
    </location>
</feature>
<feature type="transmembrane region" description="Helical" evidence="8">
    <location>
        <begin position="53"/>
        <end position="72"/>
    </location>
</feature>
<comment type="pathway">
    <text evidence="2">Secondary metabolite biosynthesis.</text>
</comment>
<sequence length="434" mass="48628">MATLASRFRHALDGEHVTPLTWRNAPVAHAYLPLYFILAYLTRRPGSHRLRIVLLPVVVAVILRCTTGYRIQDELWGWYNWIRGIVAMVLIAHSIHFAIVPEGMLKQSEAEERLRVRSGTPAQGFVAPSAEQSASQLVSTPPPYPRSGGLLERVGEALEVGLLARGIGWQLSQGLHIPNIRRPMERKAFLKSTFKSVITAYLIIDLVDSALETLPGITPTSGTIFFPQLPPILRYTVSTALTFAIGIVVILGISMCYDLVSLIAVGIFRQPPSNWPPVHDEPWRMGSLHEFWSKRWHQVLRHTFLVLGGYPGRWLAGDFGMLFGTFLASGLLHEFGFNLGGAPFDWKVIAYFALQPFGILAEKAYRTYTGKRVSGWLGWCWAAVWVIGLNEMASDSWIARGAAGKILVPPVLSPTRRIFIPILRELWETFIRKQ</sequence>